<feature type="signal peptide" evidence="1">
    <location>
        <begin position="1"/>
        <end position="24"/>
    </location>
</feature>
<name>A0ABX8WJG2_9HYPH</name>
<evidence type="ECO:0008006" key="4">
    <source>
        <dbReference type="Google" id="ProtNLM"/>
    </source>
</evidence>
<sequence length="201" mass="21159">MFACTRALAALGMVGLCLVAPAYAQIAPGTAERPDEALFVFGGPLTSGNFSDAIQPGRWDLESNVFVGAGYQHFFYSYESFQLGLEAGLGVRVGTPVSAEAWAGLVGRLSEFEIGPINITPSITGGLSVVTDTIGAETTRTAAAGESAAILYYLAPEIAVSHDDHPEWEAFGRIQHRSGGFGTIAHIDGSNALTLGLRYKF</sequence>
<accession>A0ABX8WJG2</accession>
<organism evidence="2 3">
    <name type="scientific">Devosia salina</name>
    <dbReference type="NCBI Taxonomy" id="2860336"/>
    <lineage>
        <taxon>Bacteria</taxon>
        <taxon>Pseudomonadati</taxon>
        <taxon>Pseudomonadota</taxon>
        <taxon>Alphaproteobacteria</taxon>
        <taxon>Hyphomicrobiales</taxon>
        <taxon>Devosiaceae</taxon>
        <taxon>Devosia</taxon>
    </lineage>
</organism>
<protein>
    <recommendedName>
        <fullName evidence="4">Outer membrane protein beta-barrel domain-containing protein</fullName>
    </recommendedName>
</protein>
<dbReference type="EMBL" id="CP080590">
    <property type="protein sequence ID" value="QYO76400.1"/>
    <property type="molecule type" value="Genomic_DNA"/>
</dbReference>
<evidence type="ECO:0000256" key="1">
    <source>
        <dbReference type="SAM" id="SignalP"/>
    </source>
</evidence>
<evidence type="ECO:0000313" key="2">
    <source>
        <dbReference type="EMBL" id="QYO76400.1"/>
    </source>
</evidence>
<reference evidence="2 3" key="1">
    <citation type="submission" date="2021-08" db="EMBL/GenBank/DDBJ databases">
        <title>Devosia salina sp. nov., isolated from the South China Sea sediment.</title>
        <authorList>
            <person name="Zhou Z."/>
        </authorList>
    </citation>
    <scope>NUCLEOTIDE SEQUENCE [LARGE SCALE GENOMIC DNA]</scope>
    <source>
        <strain evidence="2 3">SCS-3</strain>
    </source>
</reference>
<proteinExistence type="predicted"/>
<evidence type="ECO:0000313" key="3">
    <source>
        <dbReference type="Proteomes" id="UP000825799"/>
    </source>
</evidence>
<gene>
    <name evidence="2" type="ORF">K1X15_17650</name>
</gene>
<dbReference type="RefSeq" id="WP_220304889.1">
    <property type="nucleotide sequence ID" value="NZ_CP080590.1"/>
</dbReference>
<keyword evidence="3" id="KW-1185">Reference proteome</keyword>
<dbReference type="Proteomes" id="UP000825799">
    <property type="component" value="Chromosome"/>
</dbReference>
<feature type="chain" id="PRO_5046838439" description="Outer membrane protein beta-barrel domain-containing protein" evidence="1">
    <location>
        <begin position="25"/>
        <end position="201"/>
    </location>
</feature>
<keyword evidence="1" id="KW-0732">Signal</keyword>